<dbReference type="EMBL" id="FOOU01000004">
    <property type="protein sequence ID" value="SFG22129.1"/>
    <property type="molecule type" value="Genomic_DNA"/>
</dbReference>
<protein>
    <submittedName>
        <fullName evidence="1">Uncharacterized protein</fullName>
    </submittedName>
</protein>
<dbReference type="AlphaFoldDB" id="A0A1I2Q442"/>
<proteinExistence type="predicted"/>
<reference evidence="2" key="1">
    <citation type="submission" date="2016-10" db="EMBL/GenBank/DDBJ databases">
        <authorList>
            <person name="Varghese N."/>
            <person name="Submissions S."/>
        </authorList>
    </citation>
    <scope>NUCLEOTIDE SEQUENCE [LARGE SCALE GENOMIC DNA]</scope>
    <source>
        <strain evidence="2">CGMCC 1.10971</strain>
    </source>
</reference>
<name>A0A1I2Q442_9GAMM</name>
<evidence type="ECO:0000313" key="1">
    <source>
        <dbReference type="EMBL" id="SFG22129.1"/>
    </source>
</evidence>
<sequence length="46" mass="5243">MGSEICPVIISFNQEADQEQTDLLRNPHFGQVSHSFLANRTTIIRK</sequence>
<gene>
    <name evidence="1" type="ORF">SAMN05216175_104176</name>
</gene>
<accession>A0A1I2Q442</accession>
<evidence type="ECO:0000313" key="2">
    <source>
        <dbReference type="Proteomes" id="UP000198623"/>
    </source>
</evidence>
<dbReference type="Proteomes" id="UP000198623">
    <property type="component" value="Unassembled WGS sequence"/>
</dbReference>
<organism evidence="1 2">
    <name type="scientific">Neptunomonas qingdaonensis</name>
    <dbReference type="NCBI Taxonomy" id="1045558"/>
    <lineage>
        <taxon>Bacteria</taxon>
        <taxon>Pseudomonadati</taxon>
        <taxon>Pseudomonadota</taxon>
        <taxon>Gammaproteobacteria</taxon>
        <taxon>Oceanospirillales</taxon>
        <taxon>Oceanospirillaceae</taxon>
        <taxon>Neptunomonas</taxon>
    </lineage>
</organism>
<keyword evidence="2" id="KW-1185">Reference proteome</keyword>
<dbReference type="STRING" id="1045558.SAMN05216175_104176"/>